<keyword evidence="2" id="KW-1185">Reference proteome</keyword>
<name>A0A9N9NMZ4_9GLOM</name>
<dbReference type="AlphaFoldDB" id="A0A9N9NMZ4"/>
<evidence type="ECO:0000313" key="2">
    <source>
        <dbReference type="Proteomes" id="UP000789508"/>
    </source>
</evidence>
<proteinExistence type="predicted"/>
<feature type="non-terminal residue" evidence="1">
    <location>
        <position position="174"/>
    </location>
</feature>
<dbReference type="EMBL" id="CAJVPS010042003">
    <property type="protein sequence ID" value="CAG8753223.1"/>
    <property type="molecule type" value="Genomic_DNA"/>
</dbReference>
<protein>
    <submittedName>
        <fullName evidence="1">12435_t:CDS:1</fullName>
    </submittedName>
</protein>
<accession>A0A9N9NMZ4</accession>
<organism evidence="1 2">
    <name type="scientific">Ambispora leptoticha</name>
    <dbReference type="NCBI Taxonomy" id="144679"/>
    <lineage>
        <taxon>Eukaryota</taxon>
        <taxon>Fungi</taxon>
        <taxon>Fungi incertae sedis</taxon>
        <taxon>Mucoromycota</taxon>
        <taxon>Glomeromycotina</taxon>
        <taxon>Glomeromycetes</taxon>
        <taxon>Archaeosporales</taxon>
        <taxon>Ambisporaceae</taxon>
        <taxon>Ambispora</taxon>
    </lineage>
</organism>
<evidence type="ECO:0000313" key="1">
    <source>
        <dbReference type="EMBL" id="CAG8753223.1"/>
    </source>
</evidence>
<gene>
    <name evidence="1" type="ORF">ALEPTO_LOCUS13377</name>
</gene>
<sequence length="174" mass="19891">APYDKTTNDILSNLDCPDYLVEKYNLTPEQIQECYQALADNLANNPNVIRQVAEMVARLRSHLAEGIGRPITNEEIKPVTEAISKLTITLLIEKNIDRLKELGLTRKKIADFERKLTGETLKTFLDYISKNNTLTQQEMADYASQLVGQPITRYYKRKPEKNSMKVVSEGDKEK</sequence>
<reference evidence="1" key="1">
    <citation type="submission" date="2021-06" db="EMBL/GenBank/DDBJ databases">
        <authorList>
            <person name="Kallberg Y."/>
            <person name="Tangrot J."/>
            <person name="Rosling A."/>
        </authorList>
    </citation>
    <scope>NUCLEOTIDE SEQUENCE</scope>
    <source>
        <strain evidence="1">FL130A</strain>
    </source>
</reference>
<dbReference type="Proteomes" id="UP000789508">
    <property type="component" value="Unassembled WGS sequence"/>
</dbReference>
<comment type="caution">
    <text evidence="1">The sequence shown here is derived from an EMBL/GenBank/DDBJ whole genome shotgun (WGS) entry which is preliminary data.</text>
</comment>